<evidence type="ECO:0000313" key="2">
    <source>
        <dbReference type="EMBL" id="KAK9117229.1"/>
    </source>
</evidence>
<dbReference type="Gene3D" id="1.10.220.160">
    <property type="match status" value="1"/>
</dbReference>
<dbReference type="Pfam" id="PF00856">
    <property type="entry name" value="SET"/>
    <property type="match status" value="1"/>
</dbReference>
<protein>
    <recommendedName>
        <fullName evidence="1">SET domain-containing protein</fullName>
    </recommendedName>
</protein>
<dbReference type="PROSITE" id="PS50280">
    <property type="entry name" value="SET"/>
    <property type="match status" value="1"/>
</dbReference>
<dbReference type="InterPro" id="IPR044238">
    <property type="entry name" value="ASHR2-like"/>
</dbReference>
<dbReference type="InterPro" id="IPR046341">
    <property type="entry name" value="SET_dom_sf"/>
</dbReference>
<dbReference type="InterPro" id="IPR001214">
    <property type="entry name" value="SET_dom"/>
</dbReference>
<proteinExistence type="predicted"/>
<sequence length="372" mass="41369">MATIEVAAIKGRGKGVIASRGVKAGEIILRDSPLLLYSPNRNSSNSRLYCANCFISIAPLPSHSLITCPSSLIVAPSLSLPPILLGFVKPYSLSHHHHHHHHHHHSDDFLAQARFLVAAYNLSSHSPADFRLLLSLQGGTHSQPQGHEREQVVALHSLIASLDPPPSFSLASPSLTAALLAVDKFNAFGLMEPFNPAPSHRNVRSYAIYPKASSFNHDCLPNACCFDKLDNPTSGGGSNCDMIVRAIHDISQGREICISYFPVNWNYADRQRRLREDYGFECGCDRCQVESKWKHQDHDDEDDSMEEDEDDDFPHAYFFLNFLCDTDNCWGTLAPLPPSEASPPNLMECNVCGRLCTKELDFKNDDEDMQDD</sequence>
<accession>A0AAP0IKJ8</accession>
<name>A0AAP0IKJ8_9MAGN</name>
<dbReference type="PANTHER" id="PTHR47420">
    <property type="entry name" value="HISTONE-LYSINE N-METHYLTRANSFERASE ASHR2"/>
    <property type="match status" value="1"/>
</dbReference>
<feature type="domain" description="SET" evidence="1">
    <location>
        <begin position="2"/>
        <end position="261"/>
    </location>
</feature>
<evidence type="ECO:0000259" key="1">
    <source>
        <dbReference type="PROSITE" id="PS50280"/>
    </source>
</evidence>
<dbReference type="Proteomes" id="UP001417504">
    <property type="component" value="Unassembled WGS sequence"/>
</dbReference>
<gene>
    <name evidence="2" type="ORF">Sjap_016176</name>
</gene>
<organism evidence="2 3">
    <name type="scientific">Stephania japonica</name>
    <dbReference type="NCBI Taxonomy" id="461633"/>
    <lineage>
        <taxon>Eukaryota</taxon>
        <taxon>Viridiplantae</taxon>
        <taxon>Streptophyta</taxon>
        <taxon>Embryophyta</taxon>
        <taxon>Tracheophyta</taxon>
        <taxon>Spermatophyta</taxon>
        <taxon>Magnoliopsida</taxon>
        <taxon>Ranunculales</taxon>
        <taxon>Menispermaceae</taxon>
        <taxon>Menispermoideae</taxon>
        <taxon>Cissampelideae</taxon>
        <taxon>Stephania</taxon>
    </lineage>
</organism>
<dbReference type="SMART" id="SM00317">
    <property type="entry name" value="SET"/>
    <property type="match status" value="1"/>
</dbReference>
<dbReference type="CDD" id="cd20071">
    <property type="entry name" value="SET_SMYD"/>
    <property type="match status" value="1"/>
</dbReference>
<reference evidence="2 3" key="1">
    <citation type="submission" date="2024-01" db="EMBL/GenBank/DDBJ databases">
        <title>Genome assemblies of Stephania.</title>
        <authorList>
            <person name="Yang L."/>
        </authorList>
    </citation>
    <scope>NUCLEOTIDE SEQUENCE [LARGE SCALE GENOMIC DNA]</scope>
    <source>
        <strain evidence="2">QJT</strain>
        <tissue evidence="2">Leaf</tissue>
    </source>
</reference>
<dbReference type="EMBL" id="JBBNAE010000006">
    <property type="protein sequence ID" value="KAK9117229.1"/>
    <property type="molecule type" value="Genomic_DNA"/>
</dbReference>
<dbReference type="PANTHER" id="PTHR47420:SF3">
    <property type="entry name" value="HISTONE-LYSINE N-METHYLTRANSFERASE ASHR2"/>
    <property type="match status" value="1"/>
</dbReference>
<keyword evidence="3" id="KW-1185">Reference proteome</keyword>
<evidence type="ECO:0000313" key="3">
    <source>
        <dbReference type="Proteomes" id="UP001417504"/>
    </source>
</evidence>
<dbReference type="AlphaFoldDB" id="A0AAP0IKJ8"/>
<dbReference type="Gene3D" id="2.170.270.10">
    <property type="entry name" value="SET domain"/>
    <property type="match status" value="1"/>
</dbReference>
<dbReference type="SUPFAM" id="SSF82199">
    <property type="entry name" value="SET domain"/>
    <property type="match status" value="1"/>
</dbReference>
<comment type="caution">
    <text evidence="2">The sequence shown here is derived from an EMBL/GenBank/DDBJ whole genome shotgun (WGS) entry which is preliminary data.</text>
</comment>